<organism evidence="2 3">
    <name type="scientific">Gordonia phage Dardanus</name>
    <dbReference type="NCBI Taxonomy" id="2588489"/>
    <lineage>
        <taxon>Viruses</taxon>
        <taxon>Duplodnaviria</taxon>
        <taxon>Heunggongvirae</taxon>
        <taxon>Uroviricota</taxon>
        <taxon>Caudoviricetes</taxon>
        <taxon>Ruthgordonvirinae</taxon>
        <taxon>Dardanusvirus</taxon>
        <taxon>Dardanusvirus dardanus</taxon>
    </lineage>
</organism>
<feature type="region of interest" description="Disordered" evidence="1">
    <location>
        <begin position="59"/>
        <end position="81"/>
    </location>
</feature>
<dbReference type="Proteomes" id="UP000318136">
    <property type="component" value="Segment"/>
</dbReference>
<dbReference type="GeneID" id="63911632"/>
<proteinExistence type="predicted"/>
<evidence type="ECO:0000313" key="3">
    <source>
        <dbReference type="Proteomes" id="UP000318136"/>
    </source>
</evidence>
<evidence type="ECO:0000313" key="2">
    <source>
        <dbReference type="EMBL" id="QDH85063.1"/>
    </source>
</evidence>
<accession>A0A514CX22</accession>
<name>A0A514CX22_9CAUD</name>
<sequence length="81" mass="8200">MATLKDQTVKAGVLAFRTFWQTLGGALVMVTGIAGLDLKATIGTAALAALWAFAQNMGEGGAGPRSADTVPFAVPGRHAGQ</sequence>
<keyword evidence="3" id="KW-1185">Reference proteome</keyword>
<evidence type="ECO:0000256" key="1">
    <source>
        <dbReference type="SAM" id="MobiDB-lite"/>
    </source>
</evidence>
<dbReference type="RefSeq" id="YP_010050894.1">
    <property type="nucleotide sequence ID" value="NC_054435.1"/>
</dbReference>
<gene>
    <name evidence="2" type="primary">26</name>
    <name evidence="2" type="ORF">SEA_DARDANUS_26</name>
</gene>
<dbReference type="EMBL" id="MN010758">
    <property type="protein sequence ID" value="QDH85063.1"/>
    <property type="molecule type" value="Genomic_DNA"/>
</dbReference>
<reference evidence="2 3" key="1">
    <citation type="submission" date="2019-05" db="EMBL/GenBank/DDBJ databases">
        <authorList>
            <person name="Bordelon H.A."/>
            <person name="Brister E.M."/>
            <person name="Bryans A.M."/>
            <person name="Calk A.E."/>
            <person name="Capers C."/>
            <person name="Corrent J.M."/>
            <person name="Delphin C.N."/>
            <person name="Erbelding G.W."/>
            <person name="Gottschalck B.A."/>
            <person name="Hale B.T."/>
            <person name="Jones N.T."/>
            <person name="Mire A.R."/>
            <person name="Perkins A.R."/>
            <person name="Quackenbush R.D."/>
            <person name="Rogers C.S."/>
            <person name="Stewart N.C."/>
            <person name="Threeton H.N."/>
            <person name="Wiggins Z.F."/>
            <person name="Hancock A.M."/>
            <person name="Gissendanner C.R."/>
            <person name="Findley A.M."/>
            <person name="Wills S.J."/>
            <person name="Clifford K.A."/>
            <person name="Elmore F.L."/>
            <person name="Knight M.S."/>
            <person name="Le K."/>
            <person name="Lobaina D."/>
            <person name="Nougues D."/>
            <person name="Salama A."/>
            <person name="Stoeber S.D."/>
            <person name="Sweeney K.J."/>
            <person name="Truong T.G."/>
            <person name="Alvaro L.E."/>
            <person name="Isern S."/>
            <person name="Michael S.F."/>
            <person name="Monti D.L."/>
            <person name="Garlena R.A."/>
            <person name="Russell D.A."/>
            <person name="Pope W.H."/>
            <person name="Jacobs-Sera D."/>
            <person name="Hatfull G.F."/>
        </authorList>
    </citation>
    <scope>NUCLEOTIDE SEQUENCE [LARGE SCALE GENOMIC DNA]</scope>
</reference>
<dbReference type="KEGG" id="vg:63911632"/>
<protein>
    <submittedName>
        <fullName evidence="2">Membrane protein</fullName>
    </submittedName>
</protein>